<dbReference type="Proteomes" id="UP001558613">
    <property type="component" value="Unassembled WGS sequence"/>
</dbReference>
<comment type="caution">
    <text evidence="2">The sequence shown here is derived from an EMBL/GenBank/DDBJ whole genome shotgun (WGS) entry which is preliminary data.</text>
</comment>
<name>A0ABR3LGM5_9TELE</name>
<feature type="region of interest" description="Disordered" evidence="1">
    <location>
        <begin position="1"/>
        <end position="47"/>
    </location>
</feature>
<organism evidence="2 3">
    <name type="scientific">Cirrhinus molitorella</name>
    <name type="common">mud carp</name>
    <dbReference type="NCBI Taxonomy" id="172907"/>
    <lineage>
        <taxon>Eukaryota</taxon>
        <taxon>Metazoa</taxon>
        <taxon>Chordata</taxon>
        <taxon>Craniata</taxon>
        <taxon>Vertebrata</taxon>
        <taxon>Euteleostomi</taxon>
        <taxon>Actinopterygii</taxon>
        <taxon>Neopterygii</taxon>
        <taxon>Teleostei</taxon>
        <taxon>Ostariophysi</taxon>
        <taxon>Cypriniformes</taxon>
        <taxon>Cyprinidae</taxon>
        <taxon>Labeoninae</taxon>
        <taxon>Labeonini</taxon>
        <taxon>Cirrhinus</taxon>
    </lineage>
</organism>
<sequence length="70" mass="8205">SVDPRIPESPEILRLCLPSPPSSQHTLTPLKYTTHDCKDEEDDDDDDDERRAILFLLPRRDSRKSRGRRF</sequence>
<proteinExistence type="predicted"/>
<reference evidence="2 3" key="1">
    <citation type="submission" date="2023-09" db="EMBL/GenBank/DDBJ databases">
        <authorList>
            <person name="Wang M."/>
        </authorList>
    </citation>
    <scope>NUCLEOTIDE SEQUENCE [LARGE SCALE GENOMIC DNA]</scope>
    <source>
        <strain evidence="2">GT-2023</strain>
        <tissue evidence="2">Liver</tissue>
    </source>
</reference>
<protein>
    <submittedName>
        <fullName evidence="2">Uncharacterized protein</fullName>
    </submittedName>
</protein>
<accession>A0ABR3LGM5</accession>
<keyword evidence="3" id="KW-1185">Reference proteome</keyword>
<evidence type="ECO:0000313" key="3">
    <source>
        <dbReference type="Proteomes" id="UP001558613"/>
    </source>
</evidence>
<gene>
    <name evidence="2" type="ORF">QQF64_019816</name>
</gene>
<dbReference type="EMBL" id="JAYMGO010000022">
    <property type="protein sequence ID" value="KAL1252020.1"/>
    <property type="molecule type" value="Genomic_DNA"/>
</dbReference>
<feature type="non-terminal residue" evidence="2">
    <location>
        <position position="1"/>
    </location>
</feature>
<evidence type="ECO:0000256" key="1">
    <source>
        <dbReference type="SAM" id="MobiDB-lite"/>
    </source>
</evidence>
<evidence type="ECO:0000313" key="2">
    <source>
        <dbReference type="EMBL" id="KAL1252020.1"/>
    </source>
</evidence>